<reference evidence="2 3" key="1">
    <citation type="submission" date="2016-10" db="EMBL/GenBank/DDBJ databases">
        <authorList>
            <person name="de Groot N.N."/>
        </authorList>
    </citation>
    <scope>NUCLEOTIDE SEQUENCE [LARGE SCALE GENOMIC DNA]</scope>
    <source>
        <strain evidence="2 3">DSM 6059</strain>
    </source>
</reference>
<keyword evidence="1" id="KW-0732">Signal</keyword>
<accession>A0A1I1T9P4</accession>
<dbReference type="STRING" id="1123010.SAMN02745724_04833"/>
<gene>
    <name evidence="2" type="ORF">SAMN02745724_04833</name>
</gene>
<dbReference type="RefSeq" id="WP_091990857.1">
    <property type="nucleotide sequence ID" value="NZ_FOLO01000067.1"/>
</dbReference>
<evidence type="ECO:0000256" key="1">
    <source>
        <dbReference type="SAM" id="SignalP"/>
    </source>
</evidence>
<proteinExistence type="predicted"/>
<feature type="chain" id="PRO_5011452665" description="Lipoprotein" evidence="1">
    <location>
        <begin position="22"/>
        <end position="173"/>
    </location>
</feature>
<protein>
    <recommendedName>
        <fullName evidence="4">Lipoprotein</fullName>
    </recommendedName>
</protein>
<keyword evidence="3" id="KW-1185">Reference proteome</keyword>
<evidence type="ECO:0000313" key="2">
    <source>
        <dbReference type="EMBL" id="SFD55316.1"/>
    </source>
</evidence>
<sequence>MNKISKLLTTSILAISVTACSTTQEQPKSSKFTVNENINISAGNKNNAKILVTFDYKAPGIETPFKITSYFSGLNQSVTFDHCLESMNNIKSCKSTVTLHPDIKNRYWIDYDLNVLRGHRVEHGFTLPHSSNLGGREIISVDEAKRVKRTKELNADGTYSVTKYLNLKLEEII</sequence>
<name>A0A1I1T9P4_9GAMM</name>
<dbReference type="AlphaFoldDB" id="A0A1I1T9P4"/>
<organism evidence="2 3">
    <name type="scientific">Pseudoalteromonas denitrificans DSM 6059</name>
    <dbReference type="NCBI Taxonomy" id="1123010"/>
    <lineage>
        <taxon>Bacteria</taxon>
        <taxon>Pseudomonadati</taxon>
        <taxon>Pseudomonadota</taxon>
        <taxon>Gammaproteobacteria</taxon>
        <taxon>Alteromonadales</taxon>
        <taxon>Pseudoalteromonadaceae</taxon>
        <taxon>Pseudoalteromonas</taxon>
    </lineage>
</organism>
<evidence type="ECO:0008006" key="4">
    <source>
        <dbReference type="Google" id="ProtNLM"/>
    </source>
</evidence>
<dbReference type="PROSITE" id="PS51257">
    <property type="entry name" value="PROKAR_LIPOPROTEIN"/>
    <property type="match status" value="1"/>
</dbReference>
<dbReference type="Proteomes" id="UP000198862">
    <property type="component" value="Unassembled WGS sequence"/>
</dbReference>
<evidence type="ECO:0000313" key="3">
    <source>
        <dbReference type="Proteomes" id="UP000198862"/>
    </source>
</evidence>
<dbReference type="EMBL" id="FOLO01000067">
    <property type="protein sequence ID" value="SFD55316.1"/>
    <property type="molecule type" value="Genomic_DNA"/>
</dbReference>
<feature type="signal peptide" evidence="1">
    <location>
        <begin position="1"/>
        <end position="21"/>
    </location>
</feature>